<dbReference type="PANTHER" id="PTHR33116:SF78">
    <property type="entry name" value="OS12G0587133 PROTEIN"/>
    <property type="match status" value="1"/>
</dbReference>
<proteinExistence type="predicted"/>
<evidence type="ECO:0000313" key="2">
    <source>
        <dbReference type="Proteomes" id="UP000288805"/>
    </source>
</evidence>
<protein>
    <recommendedName>
        <fullName evidence="3">Reverse transcriptase domain-containing protein</fullName>
    </recommendedName>
</protein>
<accession>A0A438EJE4</accession>
<dbReference type="PANTHER" id="PTHR33116">
    <property type="entry name" value="REVERSE TRANSCRIPTASE ZINC-BINDING DOMAIN-CONTAINING PROTEIN-RELATED-RELATED"/>
    <property type="match status" value="1"/>
</dbReference>
<dbReference type="EMBL" id="QGNW01001266">
    <property type="protein sequence ID" value="RVW47841.1"/>
    <property type="molecule type" value="Genomic_DNA"/>
</dbReference>
<evidence type="ECO:0000313" key="1">
    <source>
        <dbReference type="EMBL" id="RVW47841.1"/>
    </source>
</evidence>
<sequence>MVVSHLLFAGDTLVLCEDSQEQMTHLSWLLMWFEALSGLKINLDKSELIPIGRVTDVDILVTELGCKVGKLPSTYLGLPLGAPCRSKAIWDVVEEKFHTFT</sequence>
<name>A0A438EJE4_VITVI</name>
<evidence type="ECO:0008006" key="3">
    <source>
        <dbReference type="Google" id="ProtNLM"/>
    </source>
</evidence>
<dbReference type="Proteomes" id="UP000288805">
    <property type="component" value="Unassembled WGS sequence"/>
</dbReference>
<comment type="caution">
    <text evidence="1">The sequence shown here is derived from an EMBL/GenBank/DDBJ whole genome shotgun (WGS) entry which is preliminary data.</text>
</comment>
<reference evidence="1 2" key="1">
    <citation type="journal article" date="2018" name="PLoS Genet.">
        <title>Population sequencing reveals clonal diversity and ancestral inbreeding in the grapevine cultivar Chardonnay.</title>
        <authorList>
            <person name="Roach M.J."/>
            <person name="Johnson D.L."/>
            <person name="Bohlmann J."/>
            <person name="van Vuuren H.J."/>
            <person name="Jones S.J."/>
            <person name="Pretorius I.S."/>
            <person name="Schmidt S.A."/>
            <person name="Borneman A.R."/>
        </authorList>
    </citation>
    <scope>NUCLEOTIDE SEQUENCE [LARGE SCALE GENOMIC DNA]</scope>
    <source>
        <strain evidence="2">cv. Chardonnay</strain>
        <tissue evidence="1">Leaf</tissue>
    </source>
</reference>
<organism evidence="1 2">
    <name type="scientific">Vitis vinifera</name>
    <name type="common">Grape</name>
    <dbReference type="NCBI Taxonomy" id="29760"/>
    <lineage>
        <taxon>Eukaryota</taxon>
        <taxon>Viridiplantae</taxon>
        <taxon>Streptophyta</taxon>
        <taxon>Embryophyta</taxon>
        <taxon>Tracheophyta</taxon>
        <taxon>Spermatophyta</taxon>
        <taxon>Magnoliopsida</taxon>
        <taxon>eudicotyledons</taxon>
        <taxon>Gunneridae</taxon>
        <taxon>Pentapetalae</taxon>
        <taxon>rosids</taxon>
        <taxon>Vitales</taxon>
        <taxon>Vitaceae</taxon>
        <taxon>Viteae</taxon>
        <taxon>Vitis</taxon>
    </lineage>
</organism>
<dbReference type="AlphaFoldDB" id="A0A438EJE4"/>
<gene>
    <name evidence="1" type="ORF">CK203_092922</name>
</gene>